<keyword evidence="3 6" id="KW-0812">Transmembrane</keyword>
<dbReference type="SUPFAM" id="SSF103473">
    <property type="entry name" value="MFS general substrate transporter"/>
    <property type="match status" value="1"/>
</dbReference>
<reference evidence="9" key="1">
    <citation type="submission" date="2016-10" db="EMBL/GenBank/DDBJ databases">
        <authorList>
            <person name="Varghese N."/>
            <person name="Submissions S."/>
        </authorList>
    </citation>
    <scope>NUCLEOTIDE SEQUENCE [LARGE SCALE GENOMIC DNA]</scope>
    <source>
        <strain evidence="9">DSM 44718</strain>
    </source>
</reference>
<feature type="transmembrane region" description="Helical" evidence="6">
    <location>
        <begin position="32"/>
        <end position="62"/>
    </location>
</feature>
<feature type="transmembrane region" description="Helical" evidence="6">
    <location>
        <begin position="336"/>
        <end position="354"/>
    </location>
</feature>
<dbReference type="InterPro" id="IPR020846">
    <property type="entry name" value="MFS_dom"/>
</dbReference>
<dbReference type="PANTHER" id="PTHR23513">
    <property type="entry name" value="INTEGRAL MEMBRANE EFFLUX PROTEIN-RELATED"/>
    <property type="match status" value="1"/>
</dbReference>
<evidence type="ECO:0000313" key="9">
    <source>
        <dbReference type="Proteomes" id="UP000199632"/>
    </source>
</evidence>
<keyword evidence="5 6" id="KW-0472">Membrane</keyword>
<feature type="transmembrane region" description="Helical" evidence="6">
    <location>
        <begin position="208"/>
        <end position="231"/>
    </location>
</feature>
<feature type="transmembrane region" description="Helical" evidence="6">
    <location>
        <begin position="366"/>
        <end position="388"/>
    </location>
</feature>
<evidence type="ECO:0000256" key="2">
    <source>
        <dbReference type="ARBA" id="ARBA00022475"/>
    </source>
</evidence>
<feature type="transmembrane region" description="Helical" evidence="6">
    <location>
        <begin position="280"/>
        <end position="299"/>
    </location>
</feature>
<dbReference type="EMBL" id="FNQB01000002">
    <property type="protein sequence ID" value="SDZ14429.1"/>
    <property type="molecule type" value="Genomic_DNA"/>
</dbReference>
<evidence type="ECO:0000256" key="6">
    <source>
        <dbReference type="SAM" id="Phobius"/>
    </source>
</evidence>
<feature type="transmembrane region" description="Helical" evidence="6">
    <location>
        <begin position="101"/>
        <end position="127"/>
    </location>
</feature>
<dbReference type="InterPro" id="IPR036259">
    <property type="entry name" value="MFS_trans_sf"/>
</dbReference>
<dbReference type="AlphaFoldDB" id="A0A1H3QP00"/>
<protein>
    <submittedName>
        <fullName evidence="8">Predicted arabinose efflux permease, MFS family</fullName>
    </submittedName>
</protein>
<organism evidence="8 9">
    <name type="scientific">Asanoa ishikariensis</name>
    <dbReference type="NCBI Taxonomy" id="137265"/>
    <lineage>
        <taxon>Bacteria</taxon>
        <taxon>Bacillati</taxon>
        <taxon>Actinomycetota</taxon>
        <taxon>Actinomycetes</taxon>
        <taxon>Micromonosporales</taxon>
        <taxon>Micromonosporaceae</taxon>
        <taxon>Asanoa</taxon>
    </lineage>
</organism>
<dbReference type="STRING" id="137265.SAMN05421684_3000"/>
<feature type="transmembrane region" description="Helical" evidence="6">
    <location>
        <begin position="305"/>
        <end position="324"/>
    </location>
</feature>
<evidence type="ECO:0000256" key="5">
    <source>
        <dbReference type="ARBA" id="ARBA00023136"/>
    </source>
</evidence>
<feature type="transmembrane region" description="Helical" evidence="6">
    <location>
        <begin position="166"/>
        <end position="187"/>
    </location>
</feature>
<dbReference type="PROSITE" id="PS50850">
    <property type="entry name" value="MFS"/>
    <property type="match status" value="1"/>
</dbReference>
<evidence type="ECO:0000256" key="1">
    <source>
        <dbReference type="ARBA" id="ARBA00004651"/>
    </source>
</evidence>
<evidence type="ECO:0000256" key="3">
    <source>
        <dbReference type="ARBA" id="ARBA00022692"/>
    </source>
</evidence>
<dbReference type="GO" id="GO:0005886">
    <property type="term" value="C:plasma membrane"/>
    <property type="evidence" value="ECO:0007669"/>
    <property type="project" value="UniProtKB-SubCell"/>
</dbReference>
<name>A0A1H3QP00_9ACTN</name>
<feature type="domain" description="Major facilitator superfamily (MFS) profile" evidence="7">
    <location>
        <begin position="1"/>
        <end position="394"/>
    </location>
</feature>
<dbReference type="CDD" id="cd06173">
    <property type="entry name" value="MFS_MefA_like"/>
    <property type="match status" value="1"/>
</dbReference>
<proteinExistence type="predicted"/>
<feature type="transmembrane region" description="Helical" evidence="6">
    <location>
        <begin position="251"/>
        <end position="273"/>
    </location>
</feature>
<accession>A0A1H3QP00</accession>
<keyword evidence="2" id="KW-1003">Cell membrane</keyword>
<dbReference type="OrthoDB" id="9815525at2"/>
<feature type="transmembrane region" description="Helical" evidence="6">
    <location>
        <begin position="74"/>
        <end position="95"/>
    </location>
</feature>
<gene>
    <name evidence="8" type="ORF">SAMN05421684_3000</name>
</gene>
<keyword evidence="4 6" id="KW-1133">Transmembrane helix</keyword>
<evidence type="ECO:0000256" key="4">
    <source>
        <dbReference type="ARBA" id="ARBA00022989"/>
    </source>
</evidence>
<sequence length="410" mass="42912">MSLRKDRNFLLFWVLQTVSVAGDSLTTLAVPVLVLALTGSIVQMGLVTGAIGAAWLVSGVLAGSIVDRLDRRTVMIACDVARAVLYGLVPLVWLFEPHVWVLYVAMPLGAAAGMLYQVGYITAVPALVRKDQITQANGLLSASFAVAGITGPAIAGVLFAVLDPAWVIGIDAVSFGLSAIAMSFVRLRPREREAERESPIRGFVTGVRFLWGHPVLRTITLLLCGVIFLTYAMDDLIIYRLREDLGQGTGAVGVVFAIAAAGTVVAGSVVAVLRRRLGFGACWIGAYALTAVALAGAGSATVVPVLAGLVAVILFCQGVAGTCSMSLRQEITPDHLLGRVTSAFWTIHYLPGPLGAPLVTFAAARAGVPTVMLVLGLGLGVIALIAAFSPLRTRAPERLALDRPAHGEAL</sequence>
<dbReference type="Pfam" id="PF07690">
    <property type="entry name" value="MFS_1"/>
    <property type="match status" value="1"/>
</dbReference>
<evidence type="ECO:0000313" key="8">
    <source>
        <dbReference type="EMBL" id="SDZ14429.1"/>
    </source>
</evidence>
<dbReference type="GO" id="GO:0022857">
    <property type="term" value="F:transmembrane transporter activity"/>
    <property type="evidence" value="ECO:0007669"/>
    <property type="project" value="InterPro"/>
</dbReference>
<dbReference type="RefSeq" id="WP_090791804.1">
    <property type="nucleotide sequence ID" value="NZ_BOND01000009.1"/>
</dbReference>
<dbReference type="Gene3D" id="1.20.1250.20">
    <property type="entry name" value="MFS general substrate transporter like domains"/>
    <property type="match status" value="1"/>
</dbReference>
<dbReference type="InterPro" id="IPR011701">
    <property type="entry name" value="MFS"/>
</dbReference>
<dbReference type="PANTHER" id="PTHR23513:SF6">
    <property type="entry name" value="MAJOR FACILITATOR SUPERFAMILY ASSOCIATED DOMAIN-CONTAINING PROTEIN"/>
    <property type="match status" value="1"/>
</dbReference>
<keyword evidence="9" id="KW-1185">Reference proteome</keyword>
<evidence type="ECO:0000259" key="7">
    <source>
        <dbReference type="PROSITE" id="PS50850"/>
    </source>
</evidence>
<feature type="transmembrane region" description="Helical" evidence="6">
    <location>
        <begin position="139"/>
        <end position="160"/>
    </location>
</feature>
<dbReference type="Proteomes" id="UP000199632">
    <property type="component" value="Unassembled WGS sequence"/>
</dbReference>
<comment type="subcellular location">
    <subcellularLocation>
        <location evidence="1">Cell membrane</location>
        <topology evidence="1">Multi-pass membrane protein</topology>
    </subcellularLocation>
</comment>